<proteinExistence type="predicted"/>
<accession>A0ABN9R5N8</accession>
<evidence type="ECO:0000313" key="2">
    <source>
        <dbReference type="EMBL" id="CAK0813257.1"/>
    </source>
</evidence>
<feature type="region of interest" description="Disordered" evidence="1">
    <location>
        <begin position="14"/>
        <end position="35"/>
    </location>
</feature>
<comment type="caution">
    <text evidence="2">The sequence shown here is derived from an EMBL/GenBank/DDBJ whole genome shotgun (WGS) entry which is preliminary data.</text>
</comment>
<reference evidence="2" key="1">
    <citation type="submission" date="2023-10" db="EMBL/GenBank/DDBJ databases">
        <authorList>
            <person name="Chen Y."/>
            <person name="Shah S."/>
            <person name="Dougan E. K."/>
            <person name="Thang M."/>
            <person name="Chan C."/>
        </authorList>
    </citation>
    <scope>NUCLEOTIDE SEQUENCE [LARGE SCALE GENOMIC DNA]</scope>
</reference>
<evidence type="ECO:0000313" key="3">
    <source>
        <dbReference type="Proteomes" id="UP001189429"/>
    </source>
</evidence>
<sequence length="348" mass="36877">MGCTPSALAEARCTTEQVLQGRPARPPAGAAGRERPAQFTIRLHKGAGDAIGASLGDVPTGAVLYCAQEGGVLDRWNKENPDAAVRPGFIIEQVNGVRGYWRLLDELRGPGPLDVRVSTVPPPSAGPNWFETMAKKIELSKDRSQFMVRLPTEASQDEKELCGPASNGPIAFVKEACQAATSTSLQPQMVRGGTRCKAPIRSVGRGAGRALAIIGRSDNMHVARLVSTQIMLASGSARFTQDQESTAQQFTIASSVLQAAGLATFLQASLGRDPLQRWAPDREGEHSGAEPSQDRAAAPLLLGRRRAELTSRLAPRTGGRGNSDDRSGWASAQSENGIAQSSVGGYEQ</sequence>
<evidence type="ECO:0000256" key="1">
    <source>
        <dbReference type="SAM" id="MobiDB-lite"/>
    </source>
</evidence>
<keyword evidence="3" id="KW-1185">Reference proteome</keyword>
<name>A0ABN9R5N8_9DINO</name>
<gene>
    <name evidence="2" type="ORF">PCOR1329_LOCUS17258</name>
</gene>
<feature type="compositionally biased region" description="Polar residues" evidence="1">
    <location>
        <begin position="330"/>
        <end position="348"/>
    </location>
</feature>
<feature type="region of interest" description="Disordered" evidence="1">
    <location>
        <begin position="276"/>
        <end position="348"/>
    </location>
</feature>
<protein>
    <recommendedName>
        <fullName evidence="4">PDZ domain-containing protein</fullName>
    </recommendedName>
</protein>
<dbReference type="EMBL" id="CAUYUJ010005335">
    <property type="protein sequence ID" value="CAK0813257.1"/>
    <property type="molecule type" value="Genomic_DNA"/>
</dbReference>
<organism evidence="2 3">
    <name type="scientific">Prorocentrum cordatum</name>
    <dbReference type="NCBI Taxonomy" id="2364126"/>
    <lineage>
        <taxon>Eukaryota</taxon>
        <taxon>Sar</taxon>
        <taxon>Alveolata</taxon>
        <taxon>Dinophyceae</taxon>
        <taxon>Prorocentrales</taxon>
        <taxon>Prorocentraceae</taxon>
        <taxon>Prorocentrum</taxon>
    </lineage>
</organism>
<feature type="compositionally biased region" description="Low complexity" evidence="1">
    <location>
        <begin position="21"/>
        <end position="31"/>
    </location>
</feature>
<dbReference type="Proteomes" id="UP001189429">
    <property type="component" value="Unassembled WGS sequence"/>
</dbReference>
<evidence type="ECO:0008006" key="4">
    <source>
        <dbReference type="Google" id="ProtNLM"/>
    </source>
</evidence>
<feature type="compositionally biased region" description="Basic and acidic residues" evidence="1">
    <location>
        <begin position="279"/>
        <end position="288"/>
    </location>
</feature>